<dbReference type="InterPro" id="IPR036086">
    <property type="entry name" value="ParB/Sulfiredoxin_sf"/>
</dbReference>
<gene>
    <name evidence="3" type="ORF">BTO20_37435</name>
</gene>
<protein>
    <recommendedName>
        <fullName evidence="2">ParB-like N-terminal domain-containing protein</fullName>
    </recommendedName>
</protein>
<feature type="compositionally biased region" description="Low complexity" evidence="1">
    <location>
        <begin position="33"/>
        <end position="52"/>
    </location>
</feature>
<organism evidence="3 4">
    <name type="scientific">Mycobacterium dioxanotrophicus</name>
    <dbReference type="NCBI Taxonomy" id="482462"/>
    <lineage>
        <taxon>Bacteria</taxon>
        <taxon>Bacillati</taxon>
        <taxon>Actinomycetota</taxon>
        <taxon>Actinomycetes</taxon>
        <taxon>Mycobacteriales</taxon>
        <taxon>Mycobacteriaceae</taxon>
        <taxon>Mycobacterium</taxon>
    </lineage>
</organism>
<dbReference type="SUPFAM" id="SSF110849">
    <property type="entry name" value="ParB/Sulfiredoxin"/>
    <property type="match status" value="1"/>
</dbReference>
<dbReference type="Proteomes" id="UP000195331">
    <property type="component" value="Plasmid unnamed2"/>
</dbReference>
<feature type="region of interest" description="Disordered" evidence="1">
    <location>
        <begin position="1"/>
        <end position="162"/>
    </location>
</feature>
<dbReference type="GO" id="GO:0007059">
    <property type="term" value="P:chromosome segregation"/>
    <property type="evidence" value="ECO:0007669"/>
    <property type="project" value="TreeGrafter"/>
</dbReference>
<name>A0A1Y0CGB6_9MYCO</name>
<dbReference type="InterPro" id="IPR050336">
    <property type="entry name" value="Chromosome_partition/occlusion"/>
</dbReference>
<geneLocation type="plasmid" evidence="3 4">
    <name>unnamed2</name>
</geneLocation>
<evidence type="ECO:0000259" key="2">
    <source>
        <dbReference type="SMART" id="SM00470"/>
    </source>
</evidence>
<dbReference type="AlphaFoldDB" id="A0A1Y0CGB6"/>
<reference evidence="3 4" key="1">
    <citation type="submission" date="2017-04" db="EMBL/GenBank/DDBJ databases">
        <title>Whole Genome Sequence of 1,4-Dioxane Degrading Bacterium Mycobacterium dioxanotrophicus PH-06.</title>
        <authorList>
            <person name="He Y."/>
        </authorList>
    </citation>
    <scope>NUCLEOTIDE SEQUENCE [LARGE SCALE GENOMIC DNA]</scope>
    <source>
        <strain evidence="3 4">PH-06</strain>
        <plasmid evidence="3 4">unnamed2</plasmid>
    </source>
</reference>
<keyword evidence="3" id="KW-0614">Plasmid</keyword>
<evidence type="ECO:0000256" key="1">
    <source>
        <dbReference type="SAM" id="MobiDB-lite"/>
    </source>
</evidence>
<dbReference type="GO" id="GO:0005694">
    <property type="term" value="C:chromosome"/>
    <property type="evidence" value="ECO:0007669"/>
    <property type="project" value="TreeGrafter"/>
</dbReference>
<dbReference type="Gene3D" id="3.90.1530.10">
    <property type="entry name" value="Conserved hypothetical protein from pyrococcus furiosus pfu- 392566-001, ParB domain"/>
    <property type="match status" value="1"/>
</dbReference>
<feature type="compositionally biased region" description="Polar residues" evidence="1">
    <location>
        <begin position="141"/>
        <end position="152"/>
    </location>
</feature>
<evidence type="ECO:0000313" key="4">
    <source>
        <dbReference type="Proteomes" id="UP000195331"/>
    </source>
</evidence>
<dbReference type="PANTHER" id="PTHR33375:SF1">
    <property type="entry name" value="CHROMOSOME-PARTITIONING PROTEIN PARB-RELATED"/>
    <property type="match status" value="1"/>
</dbReference>
<feature type="compositionally biased region" description="Low complexity" evidence="1">
    <location>
        <begin position="1"/>
        <end position="21"/>
    </location>
</feature>
<dbReference type="InterPro" id="IPR003115">
    <property type="entry name" value="ParB_N"/>
</dbReference>
<dbReference type="PANTHER" id="PTHR33375">
    <property type="entry name" value="CHROMOSOME-PARTITIONING PROTEIN PARB-RELATED"/>
    <property type="match status" value="1"/>
</dbReference>
<sequence>MSTASPSTSTCSSSTPPTASARCSWTPTPPPSTANTAATMPTSTATPNPSTAIGRSSRFCARSTSTPSSAPSSRTGSTPRPISCARCLPAVSSSRSPATSPQHRTSPPRPSPPWPSSGATKAVDPHSGRPTPHHQQRKDNPTVSTARNTQPEGTLEYLDPNTVDIGKNVRDDADAGLVASIKELGILVPLTAVRSPEGTITIREGQRRTLAAREAGLATMPVFVRDDTATDDKTRTQNRVVEQITTNKERKPLKSSQEAKAIQELLDTGMTPTKVAKALTMPKRDVEAAAAAAGSAVALEALDTTQLTIEQAATLVEFENDPEAAAELMGARSAGDFDHRVSALRQKAATDAARAVAAISYRDKGHTILDQRPSWSDDLASNQLHQLCDLDGNRAEASHAIARPELFAVWLDEVEVYVDSRTGEIVDEQKIDWDVDAEDHDTAATEGYIHPRYIEDGTGFEPIYYCTDPNAAGLMTWAERARRKGGQAPHGEQDAAAREEAAKREKRKVVKLNKLGLAAEEVRRAWVKDKLLTRKTPPKGAALFIAGQLTAHQHLLTSNGTGQLTRELLGLAEHAPIHDSVTELPPTGDGRATVILLGLVLAALESNTPKDAWRTRGTYSKNYLTFLADNDYELSDVEKVVTGAMKADTLYDKIVSDTTTVDKVA</sequence>
<keyword evidence="4" id="KW-1185">Reference proteome</keyword>
<dbReference type="SMART" id="SM00470">
    <property type="entry name" value="ParB"/>
    <property type="match status" value="1"/>
</dbReference>
<dbReference type="KEGG" id="mdx:BTO20_37435"/>
<accession>A0A1Y0CGB6</accession>
<dbReference type="Gene3D" id="1.10.10.2830">
    <property type="match status" value="1"/>
</dbReference>
<dbReference type="EMBL" id="CP020811">
    <property type="protein sequence ID" value="ART74311.1"/>
    <property type="molecule type" value="Genomic_DNA"/>
</dbReference>
<feature type="domain" description="ParB-like N-terminal" evidence="2">
    <location>
        <begin position="156"/>
        <end position="244"/>
    </location>
</feature>
<dbReference type="Pfam" id="PF02195">
    <property type="entry name" value="ParB_N"/>
    <property type="match status" value="1"/>
</dbReference>
<proteinExistence type="predicted"/>
<dbReference type="SUPFAM" id="SSF109709">
    <property type="entry name" value="KorB DNA-binding domain-like"/>
    <property type="match status" value="1"/>
</dbReference>
<feature type="compositionally biased region" description="Low complexity" evidence="1">
    <location>
        <begin position="62"/>
        <end position="83"/>
    </location>
</feature>
<evidence type="ECO:0000313" key="3">
    <source>
        <dbReference type="EMBL" id="ART74311.1"/>
    </source>
</evidence>